<keyword evidence="2" id="KW-1185">Reference proteome</keyword>
<accession>A0ACA9P7L8</accession>
<dbReference type="EMBL" id="CAJVPW010022115">
    <property type="protein sequence ID" value="CAG8696213.1"/>
    <property type="molecule type" value="Genomic_DNA"/>
</dbReference>
<gene>
    <name evidence="1" type="ORF">SPELUC_LOCUS11032</name>
</gene>
<name>A0ACA9P7L8_9GLOM</name>
<evidence type="ECO:0000313" key="1">
    <source>
        <dbReference type="EMBL" id="CAG8696213.1"/>
    </source>
</evidence>
<organism evidence="1 2">
    <name type="scientific">Cetraspora pellucida</name>
    <dbReference type="NCBI Taxonomy" id="1433469"/>
    <lineage>
        <taxon>Eukaryota</taxon>
        <taxon>Fungi</taxon>
        <taxon>Fungi incertae sedis</taxon>
        <taxon>Mucoromycota</taxon>
        <taxon>Glomeromycotina</taxon>
        <taxon>Glomeromycetes</taxon>
        <taxon>Diversisporales</taxon>
        <taxon>Gigasporaceae</taxon>
        <taxon>Cetraspora</taxon>
    </lineage>
</organism>
<proteinExistence type="predicted"/>
<feature type="non-terminal residue" evidence="1">
    <location>
        <position position="1"/>
    </location>
</feature>
<dbReference type="Proteomes" id="UP000789366">
    <property type="component" value="Unassembled WGS sequence"/>
</dbReference>
<sequence length="277" mass="31374">LTNAQIQNIIDYVTSNTITNLSQSDHISPKIKVSDLAKSLISNPSDSKANVSISPTLMFTSMAVLKPITKEVSLITQINPLFIAQFNPAYSRDYCRVIMSDISSQIENADNHLSQDCIIKIFKFPEEKDMIIETLNALYVRMSIHIEECEEIEIVSSLPEIRVSTPSSPQIPKISNALMLLPFKKMLSKEKHKEVINKLTMHFTNSPKLDLYFSIDKEGKHQVDAYWVLGSFCPLCRKNHMSLQKLGISLDNVLEAYPKNSKLIQELKTQCYTLPIP</sequence>
<evidence type="ECO:0000313" key="2">
    <source>
        <dbReference type="Proteomes" id="UP000789366"/>
    </source>
</evidence>
<comment type="caution">
    <text evidence="1">The sequence shown here is derived from an EMBL/GenBank/DDBJ whole genome shotgun (WGS) entry which is preliminary data.</text>
</comment>
<reference evidence="1" key="1">
    <citation type="submission" date="2021-06" db="EMBL/GenBank/DDBJ databases">
        <authorList>
            <person name="Kallberg Y."/>
            <person name="Tangrot J."/>
            <person name="Rosling A."/>
        </authorList>
    </citation>
    <scope>NUCLEOTIDE SEQUENCE</scope>
    <source>
        <strain evidence="1">28 12/20/2015</strain>
    </source>
</reference>
<protein>
    <submittedName>
        <fullName evidence="1">6750_t:CDS:1</fullName>
    </submittedName>
</protein>